<dbReference type="GO" id="GO:0008270">
    <property type="term" value="F:zinc ion binding"/>
    <property type="evidence" value="ECO:0007669"/>
    <property type="project" value="UniProtKB-KW"/>
</dbReference>
<proteinExistence type="predicted"/>
<name>A0A0D7AWK3_9AGAR</name>
<dbReference type="SUPFAM" id="SSF57863">
    <property type="entry name" value="ArfGap/RecO-like zinc finger"/>
    <property type="match status" value="1"/>
</dbReference>
<dbReference type="InterPro" id="IPR051718">
    <property type="entry name" value="ARF_GTPase-activating"/>
</dbReference>
<feature type="compositionally biased region" description="Polar residues" evidence="6">
    <location>
        <begin position="262"/>
        <end position="279"/>
    </location>
</feature>
<dbReference type="Pfam" id="PF01412">
    <property type="entry name" value="ArfGap"/>
    <property type="match status" value="1"/>
</dbReference>
<feature type="compositionally biased region" description="Polar residues" evidence="6">
    <location>
        <begin position="213"/>
        <end position="223"/>
    </location>
</feature>
<dbReference type="PANTHER" id="PTHR45705">
    <property type="entry name" value="FI20236P1"/>
    <property type="match status" value="1"/>
</dbReference>
<dbReference type="GO" id="GO:0005096">
    <property type="term" value="F:GTPase activator activity"/>
    <property type="evidence" value="ECO:0007669"/>
    <property type="project" value="UniProtKB-KW"/>
</dbReference>
<feature type="domain" description="Arf-GAP" evidence="7">
    <location>
        <begin position="7"/>
        <end position="126"/>
    </location>
</feature>
<organism evidence="8 9">
    <name type="scientific">Cylindrobasidium torrendii FP15055 ss-10</name>
    <dbReference type="NCBI Taxonomy" id="1314674"/>
    <lineage>
        <taxon>Eukaryota</taxon>
        <taxon>Fungi</taxon>
        <taxon>Dikarya</taxon>
        <taxon>Basidiomycota</taxon>
        <taxon>Agaricomycotina</taxon>
        <taxon>Agaricomycetes</taxon>
        <taxon>Agaricomycetidae</taxon>
        <taxon>Agaricales</taxon>
        <taxon>Marasmiineae</taxon>
        <taxon>Physalacriaceae</taxon>
        <taxon>Cylindrobasidium</taxon>
    </lineage>
</organism>
<dbReference type="InterPro" id="IPR001164">
    <property type="entry name" value="ArfGAP_dom"/>
</dbReference>
<dbReference type="Proteomes" id="UP000054007">
    <property type="component" value="Unassembled WGS sequence"/>
</dbReference>
<dbReference type="GO" id="GO:0005737">
    <property type="term" value="C:cytoplasm"/>
    <property type="evidence" value="ECO:0007669"/>
    <property type="project" value="TreeGrafter"/>
</dbReference>
<evidence type="ECO:0000256" key="2">
    <source>
        <dbReference type="ARBA" id="ARBA00022723"/>
    </source>
</evidence>
<sequence>MSKIASDRSAKLVQDLALQAGNDICADCKTKSPRWASHNLGIFLCVYCASVHRKIGTHISKVKSITMDSWTKEQAETMKNIGNVKSNAIFCPDEFRHPPPPPLMDATRDNELEQYIRSKYEYKKFMSKSALVASKLGPSRSLRDVSPATRSNTAPPPTVTPASPPRPSTVGVPTPQRSVTQPPPPSISQPTIQQPQQQQQQQPGVWADLVSLQGPSSSSTLPLQIQSPASQQYMQQQSQPTGMGMGMGSAYQPPSTVMMGMNGTSNPMQMNSPGLQQPQGYMFAPQGQQQYGQPQQQFIPQQQFGQQQFGQQQFGQQQGMMSPTPQYQSQMMSPTPQYNLSTTPSGMPGLSTTPGMQGMQGMSTTPSFHMTPSPNMFAGQFGGGQMGMGVSPSPNYGMAMQQTNPFQQQQQQQQQMQLPPMGGGAWPQPMYGQQQQQQQPMMQPGQWMAM</sequence>
<feature type="compositionally biased region" description="Pro residues" evidence="6">
    <location>
        <begin position="154"/>
        <end position="167"/>
    </location>
</feature>
<dbReference type="STRING" id="1314674.A0A0D7AWK3"/>
<dbReference type="PANTHER" id="PTHR45705:SF1">
    <property type="entry name" value="FI20236P1"/>
    <property type="match status" value="1"/>
</dbReference>
<dbReference type="InterPro" id="IPR038508">
    <property type="entry name" value="ArfGAP_dom_sf"/>
</dbReference>
<dbReference type="SMART" id="SM00105">
    <property type="entry name" value="ArfGap"/>
    <property type="match status" value="1"/>
</dbReference>
<keyword evidence="1" id="KW-0343">GTPase activation</keyword>
<keyword evidence="3 5" id="KW-0863">Zinc-finger</keyword>
<dbReference type="EMBL" id="KN880764">
    <property type="protein sequence ID" value="KIY62617.1"/>
    <property type="molecule type" value="Genomic_DNA"/>
</dbReference>
<feature type="compositionally biased region" description="Polar residues" evidence="6">
    <location>
        <begin position="320"/>
        <end position="373"/>
    </location>
</feature>
<dbReference type="CDD" id="cd08204">
    <property type="entry name" value="ArfGap"/>
    <property type="match status" value="1"/>
</dbReference>
<keyword evidence="2" id="KW-0479">Metal-binding</keyword>
<feature type="compositionally biased region" description="Low complexity" evidence="6">
    <location>
        <begin position="285"/>
        <end position="319"/>
    </location>
</feature>
<gene>
    <name evidence="8" type="ORF">CYLTODRAFT_404304</name>
</gene>
<accession>A0A0D7AWK3</accession>
<evidence type="ECO:0000259" key="7">
    <source>
        <dbReference type="PROSITE" id="PS50115"/>
    </source>
</evidence>
<evidence type="ECO:0000313" key="9">
    <source>
        <dbReference type="Proteomes" id="UP000054007"/>
    </source>
</evidence>
<dbReference type="OrthoDB" id="10266696at2759"/>
<dbReference type="InterPro" id="IPR037278">
    <property type="entry name" value="ARFGAP/RecO"/>
</dbReference>
<feature type="compositionally biased region" description="Low complexity" evidence="6">
    <location>
        <begin position="224"/>
        <end position="239"/>
    </location>
</feature>
<evidence type="ECO:0000256" key="6">
    <source>
        <dbReference type="SAM" id="MobiDB-lite"/>
    </source>
</evidence>
<evidence type="ECO:0000256" key="5">
    <source>
        <dbReference type="PROSITE-ProRule" id="PRU00288"/>
    </source>
</evidence>
<reference evidence="8 9" key="1">
    <citation type="journal article" date="2015" name="Fungal Genet. Biol.">
        <title>Evolution of novel wood decay mechanisms in Agaricales revealed by the genome sequences of Fistulina hepatica and Cylindrobasidium torrendii.</title>
        <authorList>
            <person name="Floudas D."/>
            <person name="Held B.W."/>
            <person name="Riley R."/>
            <person name="Nagy L.G."/>
            <person name="Koehler G."/>
            <person name="Ransdell A.S."/>
            <person name="Younus H."/>
            <person name="Chow J."/>
            <person name="Chiniquy J."/>
            <person name="Lipzen A."/>
            <person name="Tritt A."/>
            <person name="Sun H."/>
            <person name="Haridas S."/>
            <person name="LaButti K."/>
            <person name="Ohm R.A."/>
            <person name="Kues U."/>
            <person name="Blanchette R.A."/>
            <person name="Grigoriev I.V."/>
            <person name="Minto R.E."/>
            <person name="Hibbett D.S."/>
        </authorList>
    </citation>
    <scope>NUCLEOTIDE SEQUENCE [LARGE SCALE GENOMIC DNA]</scope>
    <source>
        <strain evidence="8 9">FP15055 ss-10</strain>
    </source>
</reference>
<dbReference type="FunFam" id="1.10.220.150:FF:000009">
    <property type="entry name" value="stromal membrane-associated protein 1 isoform X1"/>
    <property type="match status" value="1"/>
</dbReference>
<dbReference type="PRINTS" id="PR00405">
    <property type="entry name" value="REVINTRACTNG"/>
</dbReference>
<dbReference type="PROSITE" id="PS50115">
    <property type="entry name" value="ARFGAP"/>
    <property type="match status" value="1"/>
</dbReference>
<evidence type="ECO:0000256" key="3">
    <source>
        <dbReference type="ARBA" id="ARBA00022771"/>
    </source>
</evidence>
<evidence type="ECO:0000256" key="1">
    <source>
        <dbReference type="ARBA" id="ARBA00022468"/>
    </source>
</evidence>
<feature type="compositionally biased region" description="Low complexity" evidence="6">
    <location>
        <begin position="400"/>
        <end position="450"/>
    </location>
</feature>
<feature type="compositionally biased region" description="Low complexity" evidence="6">
    <location>
        <begin position="188"/>
        <end position="203"/>
    </location>
</feature>
<protein>
    <submittedName>
        <fullName evidence="8">ArfGap-domain-containing protein</fullName>
    </submittedName>
</protein>
<dbReference type="Gene3D" id="1.10.220.150">
    <property type="entry name" value="Arf GTPase activating protein"/>
    <property type="match status" value="1"/>
</dbReference>
<keyword evidence="9" id="KW-1185">Reference proteome</keyword>
<evidence type="ECO:0000313" key="8">
    <source>
        <dbReference type="EMBL" id="KIY62617.1"/>
    </source>
</evidence>
<evidence type="ECO:0000256" key="4">
    <source>
        <dbReference type="ARBA" id="ARBA00022833"/>
    </source>
</evidence>
<dbReference type="AlphaFoldDB" id="A0A0D7AWK3"/>
<feature type="region of interest" description="Disordered" evidence="6">
    <location>
        <begin position="394"/>
        <end position="450"/>
    </location>
</feature>
<keyword evidence="4" id="KW-0862">Zinc</keyword>
<feature type="region of interest" description="Disordered" evidence="6">
    <location>
        <begin position="137"/>
        <end position="373"/>
    </location>
</feature>